<evidence type="ECO:0000313" key="3">
    <source>
        <dbReference type="EMBL" id="KAG7468707.1"/>
    </source>
</evidence>
<evidence type="ECO:0000256" key="1">
    <source>
        <dbReference type="SAM" id="MobiDB-lite"/>
    </source>
</evidence>
<evidence type="ECO:0000259" key="2">
    <source>
        <dbReference type="PROSITE" id="PS50878"/>
    </source>
</evidence>
<feature type="domain" description="Reverse transcriptase" evidence="2">
    <location>
        <begin position="1"/>
        <end position="176"/>
    </location>
</feature>
<dbReference type="Proteomes" id="UP000693946">
    <property type="component" value="Unassembled WGS sequence"/>
</dbReference>
<keyword evidence="4" id="KW-1185">Reference proteome</keyword>
<reference evidence="3 4" key="1">
    <citation type="journal article" date="2021" name="Sci. Rep.">
        <title>Chromosome anchoring in Senegalese sole (Solea senegalensis) reveals sex-associated markers and genome rearrangements in flatfish.</title>
        <authorList>
            <person name="Guerrero-Cozar I."/>
            <person name="Gomez-Garrido J."/>
            <person name="Berbel C."/>
            <person name="Martinez-Blanch J.F."/>
            <person name="Alioto T."/>
            <person name="Claros M.G."/>
            <person name="Gagnaire P.A."/>
            <person name="Manchado M."/>
        </authorList>
    </citation>
    <scope>NUCLEOTIDE SEQUENCE [LARGE SCALE GENOMIC DNA]</scope>
    <source>
        <strain evidence="3">Sse05_10M</strain>
    </source>
</reference>
<comment type="caution">
    <text evidence="3">The sequence shown here is derived from an EMBL/GenBank/DDBJ whole genome shotgun (WGS) entry which is preliminary data.</text>
</comment>
<dbReference type="PANTHER" id="PTHR21301">
    <property type="entry name" value="REVERSE TRANSCRIPTASE"/>
    <property type="match status" value="1"/>
</dbReference>
<proteinExistence type="predicted"/>
<gene>
    <name evidence="3" type="ORF">JOB18_032276</name>
</gene>
<dbReference type="AlphaFoldDB" id="A0AAV6PNF9"/>
<dbReference type="PANTHER" id="PTHR21301:SF10">
    <property type="entry name" value="REVERSE TRANSCRIPTASE DOMAIN-CONTAINING PROTEIN"/>
    <property type="match status" value="1"/>
</dbReference>
<evidence type="ECO:0000313" key="4">
    <source>
        <dbReference type="Proteomes" id="UP000693946"/>
    </source>
</evidence>
<sequence>MAVPHQAHLFTIDISNLYTNINTTLGLQVISTIFKKHPDKDRPDQEILQLLVLCINNNDFLFNNKFYLQVHGTAMGQRFAPSYAHLYMSEWEREALAKCPLQPIVYLRFLDDIFGIWPHDITHFPQFINILNNHHPSIKITHTIDPHTINFLDTTVFFQVSDDAIDELCNFSDVTWEGPFKVAKGWARRNLGRRLQYETLEYCEIYLTANVVQLSPSSTQAAATSPPPPPASPRPPPPASPRPLPPPRPPPAAIATAVATKTDWNTTTTRQEFTLPPPTFLASRTDSPLPPPPPLSSSLSLSPTEGSDQTEGNQHHRERRGYYNAS</sequence>
<dbReference type="PROSITE" id="PS50878">
    <property type="entry name" value="RT_POL"/>
    <property type="match status" value="1"/>
</dbReference>
<dbReference type="EMBL" id="JAGKHQ010000474">
    <property type="protein sequence ID" value="KAG7468707.1"/>
    <property type="molecule type" value="Genomic_DNA"/>
</dbReference>
<feature type="region of interest" description="Disordered" evidence="1">
    <location>
        <begin position="217"/>
        <end position="326"/>
    </location>
</feature>
<feature type="compositionally biased region" description="Polar residues" evidence="1">
    <location>
        <begin position="262"/>
        <end position="272"/>
    </location>
</feature>
<protein>
    <recommendedName>
        <fullName evidence="2">Reverse transcriptase domain-containing protein</fullName>
    </recommendedName>
</protein>
<feature type="compositionally biased region" description="Pro residues" evidence="1">
    <location>
        <begin position="225"/>
        <end position="252"/>
    </location>
</feature>
<name>A0AAV6PNF9_SOLSE</name>
<accession>A0AAV6PNF9</accession>
<organism evidence="3 4">
    <name type="scientific">Solea senegalensis</name>
    <name type="common">Senegalese sole</name>
    <dbReference type="NCBI Taxonomy" id="28829"/>
    <lineage>
        <taxon>Eukaryota</taxon>
        <taxon>Metazoa</taxon>
        <taxon>Chordata</taxon>
        <taxon>Craniata</taxon>
        <taxon>Vertebrata</taxon>
        <taxon>Euteleostomi</taxon>
        <taxon>Actinopterygii</taxon>
        <taxon>Neopterygii</taxon>
        <taxon>Teleostei</taxon>
        <taxon>Neoteleostei</taxon>
        <taxon>Acanthomorphata</taxon>
        <taxon>Carangaria</taxon>
        <taxon>Pleuronectiformes</taxon>
        <taxon>Pleuronectoidei</taxon>
        <taxon>Soleidae</taxon>
        <taxon>Solea</taxon>
    </lineage>
</organism>
<dbReference type="InterPro" id="IPR000477">
    <property type="entry name" value="RT_dom"/>
</dbReference>